<dbReference type="OrthoDB" id="7768233at2"/>
<dbReference type="InterPro" id="IPR016192">
    <property type="entry name" value="APOBEC/CMP_deaminase_Zn-bd"/>
</dbReference>
<evidence type="ECO:0000313" key="4">
    <source>
        <dbReference type="EMBL" id="SFC84114.1"/>
    </source>
</evidence>
<dbReference type="AlphaFoldDB" id="A0A1I1MFA9"/>
<protein>
    <submittedName>
        <fullName evidence="4">tRNA(Arg) A34 adenosine deaminase TadA</fullName>
    </submittedName>
</protein>
<dbReference type="GO" id="GO:0016787">
    <property type="term" value="F:hydrolase activity"/>
    <property type="evidence" value="ECO:0007669"/>
    <property type="project" value="InterPro"/>
</dbReference>
<evidence type="ECO:0000259" key="3">
    <source>
        <dbReference type="PROSITE" id="PS51747"/>
    </source>
</evidence>
<evidence type="ECO:0000313" key="5">
    <source>
        <dbReference type="Proteomes" id="UP000198728"/>
    </source>
</evidence>
<dbReference type="Pfam" id="PF00383">
    <property type="entry name" value="dCMP_cyt_deam_1"/>
    <property type="match status" value="1"/>
</dbReference>
<dbReference type="InterPro" id="IPR002125">
    <property type="entry name" value="CMP_dCMP_dom"/>
</dbReference>
<keyword evidence="1" id="KW-0479">Metal-binding</keyword>
<dbReference type="Gene3D" id="3.40.140.10">
    <property type="entry name" value="Cytidine Deaminase, domain 2"/>
    <property type="match status" value="1"/>
</dbReference>
<reference evidence="4 5" key="1">
    <citation type="submission" date="2016-10" db="EMBL/GenBank/DDBJ databases">
        <authorList>
            <person name="de Groot N.N."/>
        </authorList>
    </citation>
    <scope>NUCLEOTIDE SEQUENCE [LARGE SCALE GENOMIC DNA]</scope>
    <source>
        <strain evidence="4 5">DSM 19548</strain>
    </source>
</reference>
<keyword evidence="2" id="KW-0862">Zinc</keyword>
<dbReference type="SUPFAM" id="SSF53927">
    <property type="entry name" value="Cytidine deaminase-like"/>
    <property type="match status" value="1"/>
</dbReference>
<dbReference type="PANTHER" id="PTHR11079:SF179">
    <property type="entry name" value="TRNA(ADENINE(34)) DEAMINASE, CHLOROPLASTIC"/>
    <property type="match status" value="1"/>
</dbReference>
<organism evidence="4 5">
    <name type="scientific">Tropicimonas isoalkanivorans</name>
    <dbReference type="NCBI Taxonomy" id="441112"/>
    <lineage>
        <taxon>Bacteria</taxon>
        <taxon>Pseudomonadati</taxon>
        <taxon>Pseudomonadota</taxon>
        <taxon>Alphaproteobacteria</taxon>
        <taxon>Rhodobacterales</taxon>
        <taxon>Roseobacteraceae</taxon>
        <taxon>Tropicimonas</taxon>
    </lineage>
</organism>
<dbReference type="GO" id="GO:0008270">
    <property type="term" value="F:zinc ion binding"/>
    <property type="evidence" value="ECO:0007669"/>
    <property type="project" value="InterPro"/>
</dbReference>
<dbReference type="InterPro" id="IPR016193">
    <property type="entry name" value="Cytidine_deaminase-like"/>
</dbReference>
<gene>
    <name evidence="4" type="ORF">SAMN04488094_1103</name>
</gene>
<dbReference type="EMBL" id="FOLG01000010">
    <property type="protein sequence ID" value="SFC84114.1"/>
    <property type="molecule type" value="Genomic_DNA"/>
</dbReference>
<dbReference type="PANTHER" id="PTHR11079">
    <property type="entry name" value="CYTOSINE DEAMINASE FAMILY MEMBER"/>
    <property type="match status" value="1"/>
</dbReference>
<keyword evidence="5" id="KW-1185">Reference proteome</keyword>
<dbReference type="PROSITE" id="PS00903">
    <property type="entry name" value="CYT_DCMP_DEAMINASES_1"/>
    <property type="match status" value="1"/>
</dbReference>
<dbReference type="Proteomes" id="UP000198728">
    <property type="component" value="Unassembled WGS sequence"/>
</dbReference>
<feature type="domain" description="CMP/dCMP-type deaminase" evidence="3">
    <location>
        <begin position="11"/>
        <end position="123"/>
    </location>
</feature>
<proteinExistence type="predicted"/>
<evidence type="ECO:0000256" key="1">
    <source>
        <dbReference type="ARBA" id="ARBA00022723"/>
    </source>
</evidence>
<dbReference type="RefSeq" id="WP_093361591.1">
    <property type="nucleotide sequence ID" value="NZ_FOLG01000010.1"/>
</dbReference>
<dbReference type="STRING" id="441112.SAMN04488094_1103"/>
<dbReference type="PROSITE" id="PS51747">
    <property type="entry name" value="CYT_DCMP_DEAMINASES_2"/>
    <property type="match status" value="1"/>
</dbReference>
<evidence type="ECO:0000256" key="2">
    <source>
        <dbReference type="ARBA" id="ARBA00022833"/>
    </source>
</evidence>
<dbReference type="CDD" id="cd01285">
    <property type="entry name" value="nucleoside_deaminase"/>
    <property type="match status" value="1"/>
</dbReference>
<name>A0A1I1MFA9_9RHOB</name>
<accession>A0A1I1MFA9</accession>
<sequence length="159" mass="16820">MSTAPADLTPAERSTLAECIRRAHAASDAPGKAGISAAVMKDGAVLAWGDNQVFLDHDVTRHAEVVAMSRATAALGAPDLSGCTLLSSLQPCEMCLSAMRFAGIDRVIFAATKARVAAKYFMFPALSIDQFKDADKTSFHWIGGVLEDEVVALYADGDE</sequence>